<comment type="caution">
    <text evidence="3">The sequence shown here is derived from an EMBL/GenBank/DDBJ whole genome shotgun (WGS) entry which is preliminary data.</text>
</comment>
<evidence type="ECO:0000313" key="3">
    <source>
        <dbReference type="EMBL" id="KAF6742289.1"/>
    </source>
</evidence>
<name>A0A8H6H8D7_9AGAR</name>
<dbReference type="Gene3D" id="3.80.10.10">
    <property type="entry name" value="Ribonuclease Inhibitor"/>
    <property type="match status" value="1"/>
</dbReference>
<dbReference type="EMBL" id="JACGCI010000188">
    <property type="protein sequence ID" value="KAF6742289.1"/>
    <property type="molecule type" value="Genomic_DNA"/>
</dbReference>
<dbReference type="OrthoDB" id="2962751at2759"/>
<gene>
    <name evidence="3" type="ORF">DFP72DRAFT_1082102</name>
</gene>
<keyword evidence="1" id="KW-0175">Coiled coil</keyword>
<dbReference type="Gene3D" id="1.20.1280.50">
    <property type="match status" value="1"/>
</dbReference>
<evidence type="ECO:0000259" key="2">
    <source>
        <dbReference type="Pfam" id="PF12937"/>
    </source>
</evidence>
<organism evidence="3 4">
    <name type="scientific">Ephemerocybe angulata</name>
    <dbReference type="NCBI Taxonomy" id="980116"/>
    <lineage>
        <taxon>Eukaryota</taxon>
        <taxon>Fungi</taxon>
        <taxon>Dikarya</taxon>
        <taxon>Basidiomycota</taxon>
        <taxon>Agaricomycotina</taxon>
        <taxon>Agaricomycetes</taxon>
        <taxon>Agaricomycetidae</taxon>
        <taxon>Agaricales</taxon>
        <taxon>Agaricineae</taxon>
        <taxon>Psathyrellaceae</taxon>
        <taxon>Ephemerocybe</taxon>
    </lineage>
</organism>
<dbReference type="InterPro" id="IPR032675">
    <property type="entry name" value="LRR_dom_sf"/>
</dbReference>
<dbReference type="SUPFAM" id="SSF81383">
    <property type="entry name" value="F-box domain"/>
    <property type="match status" value="1"/>
</dbReference>
<dbReference type="InterPro" id="IPR001810">
    <property type="entry name" value="F-box_dom"/>
</dbReference>
<dbReference type="Proteomes" id="UP000521943">
    <property type="component" value="Unassembled WGS sequence"/>
</dbReference>
<evidence type="ECO:0000256" key="1">
    <source>
        <dbReference type="SAM" id="Coils"/>
    </source>
</evidence>
<feature type="coiled-coil region" evidence="1">
    <location>
        <begin position="8"/>
        <end position="35"/>
    </location>
</feature>
<proteinExistence type="predicted"/>
<reference evidence="3 4" key="1">
    <citation type="submission" date="2020-07" db="EMBL/GenBank/DDBJ databases">
        <title>Comparative genomics of pyrophilous fungi reveals a link between fire events and developmental genes.</title>
        <authorList>
            <consortium name="DOE Joint Genome Institute"/>
            <person name="Steindorff A.S."/>
            <person name="Carver A."/>
            <person name="Calhoun S."/>
            <person name="Stillman K."/>
            <person name="Liu H."/>
            <person name="Lipzen A."/>
            <person name="Pangilinan J."/>
            <person name="Labutti K."/>
            <person name="Bruns T.D."/>
            <person name="Grigoriev I.V."/>
        </authorList>
    </citation>
    <scope>NUCLEOTIDE SEQUENCE [LARGE SCALE GENOMIC DNA]</scope>
    <source>
        <strain evidence="3 4">CBS 144469</strain>
    </source>
</reference>
<keyword evidence="4" id="KW-1185">Reference proteome</keyword>
<accession>A0A8H6H8D7</accession>
<protein>
    <recommendedName>
        <fullName evidence="2">F-box domain-containing protein</fullName>
    </recommendedName>
</protein>
<dbReference type="Pfam" id="PF12937">
    <property type="entry name" value="F-box-like"/>
    <property type="match status" value="1"/>
</dbReference>
<dbReference type="InterPro" id="IPR036047">
    <property type="entry name" value="F-box-like_dom_sf"/>
</dbReference>
<feature type="domain" description="F-box" evidence="2">
    <location>
        <begin position="45"/>
        <end position="96"/>
    </location>
</feature>
<evidence type="ECO:0000313" key="4">
    <source>
        <dbReference type="Proteomes" id="UP000521943"/>
    </source>
</evidence>
<dbReference type="AlphaFoldDB" id="A0A8H6H8D7"/>
<sequence length="415" mass="46730">MADFYREIKSRTATIRHLEAKIRELDHERQTYLDILNTPGYPRTIPAEILGEIFQHTLSGLAPSTLPREITKVCQVCRDWRAVAESTPRLWSSISITLGKRGPCFNKLRRWISRARDVPISIEIGEYNHRKPEDCHLLRAGLLSQLLPQIPVLGGLSIHSKSSCCVRKFATAINAPLQNGNGLLDTNLRSLELAIQELEEDDHSSSDPTFNLGPLPLHSLTSLSLCLPALPWDSTVVLSELPQLPALPRLETLSLKCDWAAIWFLTVIGSCKNITELSIDFVSGRTDLDDSNLLPLTGSSEHMLVLPKLNRLQVQNLSIRDDHNHSRFLRYLALPSLNALQLSFQDKEAPFDEIEYWEHCRRPDQNDIIRDISALIDNSGCTATLQHLEIHFLTISSRGLASILFKLPSITHLTL</sequence>